<dbReference type="InterPro" id="IPR057135">
    <property type="entry name" value="At4g27190-like_LRR"/>
</dbReference>
<dbReference type="EMBL" id="CM003603">
    <property type="protein sequence ID" value="KYP76991.1"/>
    <property type="molecule type" value="Genomic_DNA"/>
</dbReference>
<proteinExistence type="predicted"/>
<reference evidence="3 4" key="1">
    <citation type="journal article" date="2012" name="Nat. Biotechnol.">
        <title>Draft genome sequence of pigeonpea (Cajanus cajan), an orphan legume crop of resource-poor farmers.</title>
        <authorList>
            <person name="Varshney R.K."/>
            <person name="Chen W."/>
            <person name="Li Y."/>
            <person name="Bharti A.K."/>
            <person name="Saxena R.K."/>
            <person name="Schlueter J.A."/>
            <person name="Donoghue M.T."/>
            <person name="Azam S."/>
            <person name="Fan G."/>
            <person name="Whaley A.M."/>
            <person name="Farmer A.D."/>
            <person name="Sheridan J."/>
            <person name="Iwata A."/>
            <person name="Tuteja R."/>
            <person name="Penmetsa R.V."/>
            <person name="Wu W."/>
            <person name="Upadhyaya H.D."/>
            <person name="Yang S.P."/>
            <person name="Shah T."/>
            <person name="Saxena K.B."/>
            <person name="Michael T."/>
            <person name="McCombie W.R."/>
            <person name="Yang B."/>
            <person name="Zhang G."/>
            <person name="Yang H."/>
            <person name="Wang J."/>
            <person name="Spillane C."/>
            <person name="Cook D.R."/>
            <person name="May G.D."/>
            <person name="Xu X."/>
            <person name="Jackson S.A."/>
        </authorList>
    </citation>
    <scope>NUCLEOTIDE SEQUENCE [LARGE SCALE GENOMIC DNA]</scope>
    <source>
        <strain evidence="4">cv. Asha</strain>
    </source>
</reference>
<organism evidence="3 4">
    <name type="scientific">Cajanus cajan</name>
    <name type="common">Pigeon pea</name>
    <name type="synonym">Cajanus indicus</name>
    <dbReference type="NCBI Taxonomy" id="3821"/>
    <lineage>
        <taxon>Eukaryota</taxon>
        <taxon>Viridiplantae</taxon>
        <taxon>Streptophyta</taxon>
        <taxon>Embryophyta</taxon>
        <taxon>Tracheophyta</taxon>
        <taxon>Spermatophyta</taxon>
        <taxon>Magnoliopsida</taxon>
        <taxon>eudicotyledons</taxon>
        <taxon>Gunneridae</taxon>
        <taxon>Pentapetalae</taxon>
        <taxon>rosids</taxon>
        <taxon>fabids</taxon>
        <taxon>Fabales</taxon>
        <taxon>Fabaceae</taxon>
        <taxon>Papilionoideae</taxon>
        <taxon>50 kb inversion clade</taxon>
        <taxon>NPAAA clade</taxon>
        <taxon>indigoferoid/millettioid clade</taxon>
        <taxon>Phaseoleae</taxon>
        <taxon>Cajanus</taxon>
    </lineage>
</organism>
<dbReference type="InterPro" id="IPR050905">
    <property type="entry name" value="Plant_NBS-LRR"/>
</dbReference>
<dbReference type="OMA" id="LEFPELW"/>
<feature type="domain" description="Disease resistance protein At4g27190-like leucine-rich repeats" evidence="2">
    <location>
        <begin position="1"/>
        <end position="98"/>
    </location>
</feature>
<evidence type="ECO:0000313" key="3">
    <source>
        <dbReference type="EMBL" id="KYP76991.1"/>
    </source>
</evidence>
<dbReference type="PANTHER" id="PTHR33463">
    <property type="entry name" value="NB-ARC DOMAIN-CONTAINING PROTEIN-RELATED"/>
    <property type="match status" value="1"/>
</dbReference>
<dbReference type="Pfam" id="PF23247">
    <property type="entry name" value="LRR_RPS2"/>
    <property type="match status" value="1"/>
</dbReference>
<dbReference type="Proteomes" id="UP000075243">
    <property type="component" value="Chromosome 1"/>
</dbReference>
<gene>
    <name evidence="3" type="ORF">KK1_021254</name>
</gene>
<keyword evidence="4" id="KW-1185">Reference proteome</keyword>
<evidence type="ECO:0000313" key="4">
    <source>
        <dbReference type="Proteomes" id="UP000075243"/>
    </source>
</evidence>
<accession>A0A151UCP5</accession>
<dbReference type="PANTHER" id="PTHR33463:SF187">
    <property type="entry name" value="AND NB-ARC DOMAIN DISEASE RESISTANCE PROTEIN, PUTATIVE-RELATED"/>
    <property type="match status" value="1"/>
</dbReference>
<name>A0A151UCP5_CAJCA</name>
<sequence>MRKMSIYKCHKLQYLFTSAVAKMLMNLEEITVEECELVKEIVAKEGDATSTTIKFERLNTIALYSLPSLICFYSGSDTLQLPSLTTVRIGECRNMKIFSYGVIYTRLFRGIQMLSDDPKQDLLFHQDLNGTIKVILQRQVRTSFH</sequence>
<dbReference type="AlphaFoldDB" id="A0A151UCP5"/>
<evidence type="ECO:0000259" key="2">
    <source>
        <dbReference type="Pfam" id="PF23247"/>
    </source>
</evidence>
<evidence type="ECO:0000256" key="1">
    <source>
        <dbReference type="ARBA" id="ARBA00022821"/>
    </source>
</evidence>
<keyword evidence="1" id="KW-0611">Plant defense</keyword>
<dbReference type="Gramene" id="C.cajan_20639.t">
    <property type="protein sequence ID" value="C.cajan_20639.t.cds1"/>
    <property type="gene ID" value="C.cajan_20639"/>
</dbReference>
<protein>
    <recommendedName>
        <fullName evidence="2">Disease resistance protein At4g27190-like leucine-rich repeats domain-containing protein</fullName>
    </recommendedName>
</protein>